<dbReference type="GO" id="GO:0005886">
    <property type="term" value="C:plasma membrane"/>
    <property type="evidence" value="ECO:0007669"/>
    <property type="project" value="UniProtKB-SubCell"/>
</dbReference>
<dbReference type="Pfam" id="PF06146">
    <property type="entry name" value="PsiE"/>
    <property type="match status" value="1"/>
</dbReference>
<dbReference type="EMBL" id="WGGD01000005">
    <property type="protein sequence ID" value="MUN29547.1"/>
    <property type="molecule type" value="Genomic_DNA"/>
</dbReference>
<keyword evidence="2" id="KW-1003">Cell membrane</keyword>
<evidence type="ECO:0000256" key="5">
    <source>
        <dbReference type="ARBA" id="ARBA00023136"/>
    </source>
</evidence>
<sequence length="139" mass="15055">MKVSFPKLKFDDKILFRIIGIVVRAILIVGIITQIGITIFLTVSSLIISGPVALVTTAIENALLIIVLLEIYLAVEDYLSGKGRTASYVIDASISFIVREIIIDVFNGVDSNTTLLVLAGIVAILSFSRFLTSRAEKGI</sequence>
<protein>
    <recommendedName>
        <fullName evidence="9">Phosphate-starvation-inducible E-like protein</fullName>
    </recommendedName>
</protein>
<proteinExistence type="predicted"/>
<organism evidence="7 8">
    <name type="scientific">Sulfuracidifex metallicus DSM 6482 = JCM 9184</name>
    <dbReference type="NCBI Taxonomy" id="523847"/>
    <lineage>
        <taxon>Archaea</taxon>
        <taxon>Thermoproteota</taxon>
        <taxon>Thermoprotei</taxon>
        <taxon>Sulfolobales</taxon>
        <taxon>Sulfolobaceae</taxon>
        <taxon>Sulfuracidifex</taxon>
    </lineage>
</organism>
<comment type="caution">
    <text evidence="7">The sequence shown here is derived from an EMBL/GenBank/DDBJ whole genome shotgun (WGS) entry which is preliminary data.</text>
</comment>
<feature type="transmembrane region" description="Helical" evidence="6">
    <location>
        <begin position="54"/>
        <end position="75"/>
    </location>
</feature>
<evidence type="ECO:0000313" key="8">
    <source>
        <dbReference type="Proteomes" id="UP000470772"/>
    </source>
</evidence>
<feature type="transmembrane region" description="Helical" evidence="6">
    <location>
        <begin position="115"/>
        <end position="132"/>
    </location>
</feature>
<dbReference type="Proteomes" id="UP000470772">
    <property type="component" value="Unassembled WGS sequence"/>
</dbReference>
<dbReference type="AlphaFoldDB" id="A0A6A9QJU2"/>
<comment type="subcellular location">
    <subcellularLocation>
        <location evidence="1">Cell membrane</location>
        <topology evidence="1">Multi-pass membrane protein</topology>
    </subcellularLocation>
</comment>
<keyword evidence="5 6" id="KW-0472">Membrane</keyword>
<evidence type="ECO:0000256" key="6">
    <source>
        <dbReference type="SAM" id="Phobius"/>
    </source>
</evidence>
<keyword evidence="3 6" id="KW-0812">Transmembrane</keyword>
<dbReference type="InterPro" id="IPR020948">
    <property type="entry name" value="P_starv_induced_PsiE-like"/>
</dbReference>
<accession>A0A6A9QJU2</accession>
<evidence type="ECO:0000256" key="2">
    <source>
        <dbReference type="ARBA" id="ARBA00022475"/>
    </source>
</evidence>
<gene>
    <name evidence="7" type="ORF">GC250_08875</name>
</gene>
<name>A0A6A9QJU2_SULME</name>
<feature type="transmembrane region" description="Helical" evidence="6">
    <location>
        <begin position="87"/>
        <end position="109"/>
    </location>
</feature>
<dbReference type="RefSeq" id="WP_083476992.1">
    <property type="nucleotide sequence ID" value="NZ_BBBY01000018.1"/>
</dbReference>
<feature type="transmembrane region" description="Helical" evidence="6">
    <location>
        <begin position="21"/>
        <end position="48"/>
    </location>
</feature>
<evidence type="ECO:0000256" key="1">
    <source>
        <dbReference type="ARBA" id="ARBA00004651"/>
    </source>
</evidence>
<evidence type="ECO:0000256" key="4">
    <source>
        <dbReference type="ARBA" id="ARBA00022989"/>
    </source>
</evidence>
<dbReference type="OrthoDB" id="42796at2157"/>
<keyword evidence="8" id="KW-1185">Reference proteome</keyword>
<reference evidence="7 8" key="1">
    <citation type="submission" date="2019-10" db="EMBL/GenBank/DDBJ databases">
        <title>Sequencing and Assembly of Multiple Reported Metal-Biooxidizing Members of the Extremely Thermoacidophilic Archaeal Family Sulfolobaceae.</title>
        <authorList>
            <person name="Counts J.A."/>
            <person name="Kelly R.M."/>
        </authorList>
    </citation>
    <scope>NUCLEOTIDE SEQUENCE [LARGE SCALE GENOMIC DNA]</scope>
    <source>
        <strain evidence="7 8">DSM 6482</strain>
    </source>
</reference>
<evidence type="ECO:0000313" key="7">
    <source>
        <dbReference type="EMBL" id="MUN29547.1"/>
    </source>
</evidence>
<evidence type="ECO:0008006" key="9">
    <source>
        <dbReference type="Google" id="ProtNLM"/>
    </source>
</evidence>
<evidence type="ECO:0000256" key="3">
    <source>
        <dbReference type="ARBA" id="ARBA00022692"/>
    </source>
</evidence>
<keyword evidence="4 6" id="KW-1133">Transmembrane helix</keyword>